<dbReference type="Gene3D" id="2.20.70.10">
    <property type="match status" value="1"/>
</dbReference>
<keyword evidence="5" id="KW-1133">Transmembrane helix</keyword>
<dbReference type="InterPro" id="IPR001202">
    <property type="entry name" value="WW_dom"/>
</dbReference>
<keyword evidence="5" id="KW-0472">Membrane</keyword>
<dbReference type="SUPFAM" id="SSF51045">
    <property type="entry name" value="WW domain"/>
    <property type="match status" value="1"/>
</dbReference>
<dbReference type="CDD" id="cd00201">
    <property type="entry name" value="WW"/>
    <property type="match status" value="1"/>
</dbReference>
<keyword evidence="8" id="KW-1185">Reference proteome</keyword>
<feature type="region of interest" description="Disordered" evidence="4">
    <location>
        <begin position="230"/>
        <end position="262"/>
    </location>
</feature>
<evidence type="ECO:0000256" key="2">
    <source>
        <dbReference type="ARBA" id="ARBA00022490"/>
    </source>
</evidence>
<keyword evidence="2" id="KW-0963">Cytoplasm</keyword>
<evidence type="ECO:0000259" key="6">
    <source>
        <dbReference type="PROSITE" id="PS50020"/>
    </source>
</evidence>
<dbReference type="PROSITE" id="PS50020">
    <property type="entry name" value="WW_DOMAIN_2"/>
    <property type="match status" value="1"/>
</dbReference>
<feature type="domain" description="WW" evidence="6">
    <location>
        <begin position="189"/>
        <end position="223"/>
    </location>
</feature>
<evidence type="ECO:0000256" key="1">
    <source>
        <dbReference type="ARBA" id="ARBA00004496"/>
    </source>
</evidence>
<dbReference type="PANTHER" id="PTHR14791:SF29">
    <property type="entry name" value="PROTEIN KIBRA"/>
    <property type="match status" value="1"/>
</dbReference>
<dbReference type="PANTHER" id="PTHR14791">
    <property type="entry name" value="BOMB/KIRA PROTEINS"/>
    <property type="match status" value="1"/>
</dbReference>
<keyword evidence="3" id="KW-0597">Phosphoprotein</keyword>
<sequence length="325" mass="35645">MWPCIVSVCACVHNIIADDSIDWEIFFFFVNIKVCCCWESSGSTTLQIVNKQTSDASSATLDAFCHRLLMLHIIYIIYIYMYGNFWRTYWEEDRVKTGVADYCFRGCFRPSQNIPKWLFLDASSPPQLSRASVGTVLRAMTAPNIEMIAALLRSCNLGRGGDRVSPPSAAAHRVGESAGEVTVELNSETALPYHWEQCLDMRTGEVYYINRETGTRTSKDPRTAVAAATYSSSYHSEEDVSSDDDSCSGVGGSDDHEDSVDTANSCLTSLSSTSTSDTSVEASGGHILVSAGCRSCFMYFMVPKSIDACPKCSGRLLKLGRDGCV</sequence>
<feature type="transmembrane region" description="Helical" evidence="5">
    <location>
        <begin position="68"/>
        <end position="86"/>
    </location>
</feature>
<name>A0A9E7H7L2_9LILI</name>
<dbReference type="InterPro" id="IPR036020">
    <property type="entry name" value="WW_dom_sf"/>
</dbReference>
<dbReference type="InterPro" id="IPR051105">
    <property type="entry name" value="WWC/KIBRA_Hippo_Reg"/>
</dbReference>
<proteinExistence type="predicted"/>
<dbReference type="AlphaFoldDB" id="A0A9E7H7L2"/>
<dbReference type="GO" id="GO:0005737">
    <property type="term" value="C:cytoplasm"/>
    <property type="evidence" value="ECO:0007669"/>
    <property type="project" value="UniProtKB-SubCell"/>
</dbReference>
<evidence type="ECO:0000256" key="5">
    <source>
        <dbReference type="SAM" id="Phobius"/>
    </source>
</evidence>
<dbReference type="OrthoDB" id="1930512at2759"/>
<comment type="subcellular location">
    <subcellularLocation>
        <location evidence="1">Cytoplasm</location>
    </subcellularLocation>
</comment>
<evidence type="ECO:0000313" key="7">
    <source>
        <dbReference type="EMBL" id="URE25002.1"/>
    </source>
</evidence>
<dbReference type="Proteomes" id="UP001055439">
    <property type="component" value="Chromosome 8"/>
</dbReference>
<dbReference type="EMBL" id="CP097510">
    <property type="protein sequence ID" value="URE25002.1"/>
    <property type="molecule type" value="Genomic_DNA"/>
</dbReference>
<evidence type="ECO:0000256" key="4">
    <source>
        <dbReference type="SAM" id="MobiDB-lite"/>
    </source>
</evidence>
<reference evidence="7" key="1">
    <citation type="submission" date="2022-05" db="EMBL/GenBank/DDBJ databases">
        <title>The Musa troglodytarum L. genome provides insights into the mechanism of non-climacteric behaviour and enrichment of carotenoids.</title>
        <authorList>
            <person name="Wang J."/>
        </authorList>
    </citation>
    <scope>NUCLEOTIDE SEQUENCE</scope>
    <source>
        <tissue evidence="7">Leaf</tissue>
    </source>
</reference>
<gene>
    <name evidence="7" type="ORF">MUK42_07373</name>
</gene>
<accession>A0A9E7H7L2</accession>
<keyword evidence="5" id="KW-0812">Transmembrane</keyword>
<evidence type="ECO:0000256" key="3">
    <source>
        <dbReference type="ARBA" id="ARBA00022553"/>
    </source>
</evidence>
<evidence type="ECO:0000313" key="8">
    <source>
        <dbReference type="Proteomes" id="UP001055439"/>
    </source>
</evidence>
<organism evidence="7 8">
    <name type="scientific">Musa troglodytarum</name>
    <name type="common">fe'i banana</name>
    <dbReference type="NCBI Taxonomy" id="320322"/>
    <lineage>
        <taxon>Eukaryota</taxon>
        <taxon>Viridiplantae</taxon>
        <taxon>Streptophyta</taxon>
        <taxon>Embryophyta</taxon>
        <taxon>Tracheophyta</taxon>
        <taxon>Spermatophyta</taxon>
        <taxon>Magnoliopsida</taxon>
        <taxon>Liliopsida</taxon>
        <taxon>Zingiberales</taxon>
        <taxon>Musaceae</taxon>
        <taxon>Musa</taxon>
    </lineage>
</organism>
<protein>
    <recommendedName>
        <fullName evidence="6">WW domain-containing protein</fullName>
    </recommendedName>
</protein>